<organism evidence="3 4">
    <name type="scientific">Magnaporthiopsis poae (strain ATCC 64411 / 73-15)</name>
    <name type="common">Kentucky bluegrass fungus</name>
    <name type="synonym">Magnaporthe poae</name>
    <dbReference type="NCBI Taxonomy" id="644358"/>
    <lineage>
        <taxon>Eukaryota</taxon>
        <taxon>Fungi</taxon>
        <taxon>Dikarya</taxon>
        <taxon>Ascomycota</taxon>
        <taxon>Pezizomycotina</taxon>
        <taxon>Sordariomycetes</taxon>
        <taxon>Sordariomycetidae</taxon>
        <taxon>Magnaporthales</taxon>
        <taxon>Magnaporthaceae</taxon>
        <taxon>Magnaporthiopsis</taxon>
    </lineage>
</organism>
<accession>A0A0C4E3R5</accession>
<dbReference type="EMBL" id="ADBL01001710">
    <property type="status" value="NOT_ANNOTATED_CDS"/>
    <property type="molecule type" value="Genomic_DNA"/>
</dbReference>
<evidence type="ECO:0000313" key="4">
    <source>
        <dbReference type="Proteomes" id="UP000011715"/>
    </source>
</evidence>
<feature type="region of interest" description="Disordered" evidence="1">
    <location>
        <begin position="1"/>
        <end position="91"/>
    </location>
</feature>
<reference evidence="3" key="4">
    <citation type="journal article" date="2015" name="G3 (Bethesda)">
        <title>Genome sequences of three phytopathogenic species of the Magnaporthaceae family of fungi.</title>
        <authorList>
            <person name="Okagaki L.H."/>
            <person name="Nunes C.C."/>
            <person name="Sailsbery J."/>
            <person name="Clay B."/>
            <person name="Brown D."/>
            <person name="John T."/>
            <person name="Oh Y."/>
            <person name="Young N."/>
            <person name="Fitzgerald M."/>
            <person name="Haas B.J."/>
            <person name="Zeng Q."/>
            <person name="Young S."/>
            <person name="Adiconis X."/>
            <person name="Fan L."/>
            <person name="Levin J.Z."/>
            <person name="Mitchell T.K."/>
            <person name="Okubara P.A."/>
            <person name="Farman M.L."/>
            <person name="Kohn L.M."/>
            <person name="Birren B."/>
            <person name="Ma L.-J."/>
            <person name="Dean R.A."/>
        </authorList>
    </citation>
    <scope>NUCLEOTIDE SEQUENCE</scope>
    <source>
        <strain evidence="3">ATCC 64411 / 73-15</strain>
    </source>
</reference>
<dbReference type="OrthoDB" id="5335351at2759"/>
<sequence length="189" mass="21240">MASSSRLLPFENHPTTTHLAESPIINAEQPQGTQIPAEDLMVADGNSERQRDSSRSEVRTPELQTTTSTTTTTTNQRASGSLAGQEGLPTSPGQIPSFDWEEFETLYEQALAKANEQERELLREFDTLIKYFNVWASAASTHDHERAVKRLQTRERYVRIAEQSLSQRKQHLTEVVRAFQGALALLSQN</sequence>
<evidence type="ECO:0000313" key="3">
    <source>
        <dbReference type="EnsemblFungi" id="MAPG_07082T0"/>
    </source>
</evidence>
<dbReference type="OMA" id="QMPGHES"/>
<protein>
    <submittedName>
        <fullName evidence="2 3">Uncharacterized protein</fullName>
    </submittedName>
</protein>
<reference evidence="3" key="5">
    <citation type="submission" date="2015-06" db="UniProtKB">
        <authorList>
            <consortium name="EnsemblFungi"/>
        </authorList>
    </citation>
    <scope>IDENTIFICATION</scope>
    <source>
        <strain evidence="3">ATCC 64411</strain>
    </source>
</reference>
<evidence type="ECO:0000256" key="1">
    <source>
        <dbReference type="SAM" id="MobiDB-lite"/>
    </source>
</evidence>
<dbReference type="STRING" id="644358.A0A0C4E3R5"/>
<keyword evidence="4" id="KW-1185">Reference proteome</keyword>
<dbReference type="Proteomes" id="UP000011715">
    <property type="component" value="Unassembled WGS sequence"/>
</dbReference>
<reference evidence="4" key="2">
    <citation type="submission" date="2010-05" db="EMBL/GenBank/DDBJ databases">
        <title>The genome sequence of Magnaporthe poae strain ATCC 64411.</title>
        <authorList>
            <person name="Ma L.-J."/>
            <person name="Dead R."/>
            <person name="Young S."/>
            <person name="Zeng Q."/>
            <person name="Koehrsen M."/>
            <person name="Alvarado L."/>
            <person name="Berlin A."/>
            <person name="Chapman S.B."/>
            <person name="Chen Z."/>
            <person name="Freedman E."/>
            <person name="Gellesch M."/>
            <person name="Goldberg J."/>
            <person name="Griggs A."/>
            <person name="Gujja S."/>
            <person name="Heilman E.R."/>
            <person name="Heiman D."/>
            <person name="Hepburn T."/>
            <person name="Howarth C."/>
            <person name="Jen D."/>
            <person name="Larson L."/>
            <person name="Mehta T."/>
            <person name="Neiman D."/>
            <person name="Pearson M."/>
            <person name="Roberts A."/>
            <person name="Saif S."/>
            <person name="Shea T."/>
            <person name="Shenoy N."/>
            <person name="Sisk P."/>
            <person name="Stolte C."/>
            <person name="Sykes S."/>
            <person name="Walk T."/>
            <person name="White J."/>
            <person name="Yandava C."/>
            <person name="Haas B."/>
            <person name="Nusbaum C."/>
            <person name="Birren B."/>
        </authorList>
    </citation>
    <scope>NUCLEOTIDE SEQUENCE [LARGE SCALE GENOMIC DNA]</scope>
    <source>
        <strain evidence="4">ATCC 64411 / 73-15</strain>
    </source>
</reference>
<dbReference type="VEuPathDB" id="FungiDB:MAPG_07082"/>
<feature type="compositionally biased region" description="Low complexity" evidence="1">
    <location>
        <begin position="65"/>
        <end position="74"/>
    </location>
</feature>
<dbReference type="EnsemblFungi" id="MAPG_07082T0">
    <property type="protein sequence ID" value="MAPG_07082T0"/>
    <property type="gene ID" value="MAPG_07082"/>
</dbReference>
<name>A0A0C4E3R5_MAGP6</name>
<gene>
    <name evidence="2" type="ORF">MAPG_07082</name>
</gene>
<reference evidence="2" key="1">
    <citation type="submission" date="2010-05" db="EMBL/GenBank/DDBJ databases">
        <title>The Genome Sequence of Magnaporthe poae strain ATCC 64411.</title>
        <authorList>
            <consortium name="The Broad Institute Genome Sequencing Platform"/>
            <consortium name="Broad Institute Genome Sequencing Center for Infectious Disease"/>
            <person name="Ma L.-J."/>
            <person name="Dead R."/>
            <person name="Young S."/>
            <person name="Zeng Q."/>
            <person name="Koehrsen M."/>
            <person name="Alvarado L."/>
            <person name="Berlin A."/>
            <person name="Chapman S.B."/>
            <person name="Chen Z."/>
            <person name="Freedman E."/>
            <person name="Gellesch M."/>
            <person name="Goldberg J."/>
            <person name="Griggs A."/>
            <person name="Gujja S."/>
            <person name="Heilman E.R."/>
            <person name="Heiman D."/>
            <person name="Hepburn T."/>
            <person name="Howarth C."/>
            <person name="Jen D."/>
            <person name="Larson L."/>
            <person name="Mehta T."/>
            <person name="Neiman D."/>
            <person name="Pearson M."/>
            <person name="Roberts A."/>
            <person name="Saif S."/>
            <person name="Shea T."/>
            <person name="Shenoy N."/>
            <person name="Sisk P."/>
            <person name="Stolte C."/>
            <person name="Sykes S."/>
            <person name="Walk T."/>
            <person name="White J."/>
            <person name="Yandava C."/>
            <person name="Haas B."/>
            <person name="Nusbaum C."/>
            <person name="Birren B."/>
        </authorList>
    </citation>
    <scope>NUCLEOTIDE SEQUENCE</scope>
    <source>
        <strain evidence="2">ATCC 64411</strain>
    </source>
</reference>
<evidence type="ECO:0000313" key="2">
    <source>
        <dbReference type="EMBL" id="KLU88095.1"/>
    </source>
</evidence>
<feature type="compositionally biased region" description="Basic and acidic residues" evidence="1">
    <location>
        <begin position="46"/>
        <end position="60"/>
    </location>
</feature>
<dbReference type="EMBL" id="GL876971">
    <property type="protein sequence ID" value="KLU88095.1"/>
    <property type="molecule type" value="Genomic_DNA"/>
</dbReference>
<dbReference type="AlphaFoldDB" id="A0A0C4E3R5"/>
<dbReference type="eggNOG" id="ENOG502SCKF">
    <property type="taxonomic scope" value="Eukaryota"/>
</dbReference>
<reference evidence="2" key="3">
    <citation type="submission" date="2011-03" db="EMBL/GenBank/DDBJ databases">
        <title>Annotation of Magnaporthe poae ATCC 64411.</title>
        <authorList>
            <person name="Ma L.-J."/>
            <person name="Dead R."/>
            <person name="Young S.K."/>
            <person name="Zeng Q."/>
            <person name="Gargeya S."/>
            <person name="Fitzgerald M."/>
            <person name="Haas B."/>
            <person name="Abouelleil A."/>
            <person name="Alvarado L."/>
            <person name="Arachchi H.M."/>
            <person name="Berlin A."/>
            <person name="Brown A."/>
            <person name="Chapman S.B."/>
            <person name="Chen Z."/>
            <person name="Dunbar C."/>
            <person name="Freedman E."/>
            <person name="Gearin G."/>
            <person name="Gellesch M."/>
            <person name="Goldberg J."/>
            <person name="Griggs A."/>
            <person name="Gujja S."/>
            <person name="Heiman D."/>
            <person name="Howarth C."/>
            <person name="Larson L."/>
            <person name="Lui A."/>
            <person name="MacDonald P.J.P."/>
            <person name="Mehta T."/>
            <person name="Montmayeur A."/>
            <person name="Murphy C."/>
            <person name="Neiman D."/>
            <person name="Pearson M."/>
            <person name="Priest M."/>
            <person name="Roberts A."/>
            <person name="Saif S."/>
            <person name="Shea T."/>
            <person name="Shenoy N."/>
            <person name="Sisk P."/>
            <person name="Stolte C."/>
            <person name="Sykes S."/>
            <person name="Yandava C."/>
            <person name="Wortman J."/>
            <person name="Nusbaum C."/>
            <person name="Birren B."/>
        </authorList>
    </citation>
    <scope>NUCLEOTIDE SEQUENCE</scope>
    <source>
        <strain evidence="2">ATCC 64411</strain>
    </source>
</reference>
<proteinExistence type="predicted"/>